<gene>
    <name evidence="1" type="ORF">E2C01_035689</name>
</gene>
<organism evidence="1 2">
    <name type="scientific">Portunus trituberculatus</name>
    <name type="common">Swimming crab</name>
    <name type="synonym">Neptunus trituberculatus</name>
    <dbReference type="NCBI Taxonomy" id="210409"/>
    <lineage>
        <taxon>Eukaryota</taxon>
        <taxon>Metazoa</taxon>
        <taxon>Ecdysozoa</taxon>
        <taxon>Arthropoda</taxon>
        <taxon>Crustacea</taxon>
        <taxon>Multicrustacea</taxon>
        <taxon>Malacostraca</taxon>
        <taxon>Eumalacostraca</taxon>
        <taxon>Eucarida</taxon>
        <taxon>Decapoda</taxon>
        <taxon>Pleocyemata</taxon>
        <taxon>Brachyura</taxon>
        <taxon>Eubrachyura</taxon>
        <taxon>Portunoidea</taxon>
        <taxon>Portunidae</taxon>
        <taxon>Portuninae</taxon>
        <taxon>Portunus</taxon>
    </lineage>
</organism>
<name>A0A5B7F914_PORTR</name>
<proteinExistence type="predicted"/>
<comment type="caution">
    <text evidence="1">The sequence shown here is derived from an EMBL/GenBank/DDBJ whole genome shotgun (WGS) entry which is preliminary data.</text>
</comment>
<dbReference type="Proteomes" id="UP000324222">
    <property type="component" value="Unassembled WGS sequence"/>
</dbReference>
<evidence type="ECO:0000313" key="2">
    <source>
        <dbReference type="Proteomes" id="UP000324222"/>
    </source>
</evidence>
<dbReference type="AlphaFoldDB" id="A0A5B7F914"/>
<protein>
    <submittedName>
        <fullName evidence="1">Uncharacterized protein</fullName>
    </submittedName>
</protein>
<keyword evidence="2" id="KW-1185">Reference proteome</keyword>
<accession>A0A5B7F914</accession>
<reference evidence="1 2" key="1">
    <citation type="submission" date="2019-05" db="EMBL/GenBank/DDBJ databases">
        <title>Another draft genome of Portunus trituberculatus and its Hox gene families provides insights of decapod evolution.</title>
        <authorList>
            <person name="Jeong J.-H."/>
            <person name="Song I."/>
            <person name="Kim S."/>
            <person name="Choi T."/>
            <person name="Kim D."/>
            <person name="Ryu S."/>
            <person name="Kim W."/>
        </authorList>
    </citation>
    <scope>NUCLEOTIDE SEQUENCE [LARGE SCALE GENOMIC DNA]</scope>
    <source>
        <tissue evidence="1">Muscle</tissue>
    </source>
</reference>
<dbReference type="EMBL" id="VSRR010005299">
    <property type="protein sequence ID" value="MPC42075.1"/>
    <property type="molecule type" value="Genomic_DNA"/>
</dbReference>
<evidence type="ECO:0000313" key="1">
    <source>
        <dbReference type="EMBL" id="MPC42075.1"/>
    </source>
</evidence>
<sequence>MLTGSPFLFYYVWFPKDGAFGCGILEHLTIFVLVRHSDGEDSPVLVLMYANTPRLRLHDLQNRQLRVGLLGASLPPRATSGWEWEILTKEAAQRMLGEEHFLYKL</sequence>